<dbReference type="Proteomes" id="UP000006729">
    <property type="component" value="Chromosome 14"/>
</dbReference>
<keyword evidence="4" id="KW-1185">Reference proteome</keyword>
<proteinExistence type="inferred from homology"/>
<sequence>MALKLFHGIELLQPQLGIPRLAFSGSGFFNLGVANSIDYCQPHGNVASETESLVPDNEHGSGPVSLFNRNADDRLERGDKASMCKHSCLHWLDSKKPKSVLCICFGSLIRFSKSQISEIASALEDSRQSFNWDEDWWLPEEYEDELKKSGRRIRYKGIAPAGANNGQSNSWDWESFLLPAAGTLHMCCVHIVTWPVFAEQFYNEKLITQVLKFGMPVGN</sequence>
<organism evidence="3 4">
    <name type="scientific">Populus trichocarpa</name>
    <name type="common">Western balsam poplar</name>
    <name type="synonym">Populus balsamifera subsp. trichocarpa</name>
    <dbReference type="NCBI Taxonomy" id="3694"/>
    <lineage>
        <taxon>Eukaryota</taxon>
        <taxon>Viridiplantae</taxon>
        <taxon>Streptophyta</taxon>
        <taxon>Embryophyta</taxon>
        <taxon>Tracheophyta</taxon>
        <taxon>Spermatophyta</taxon>
        <taxon>Magnoliopsida</taxon>
        <taxon>eudicotyledons</taxon>
        <taxon>Gunneridae</taxon>
        <taxon>Pentapetalae</taxon>
        <taxon>rosids</taxon>
        <taxon>fabids</taxon>
        <taxon>Malpighiales</taxon>
        <taxon>Salicaceae</taxon>
        <taxon>Saliceae</taxon>
        <taxon>Populus</taxon>
    </lineage>
</organism>
<evidence type="ECO:0000256" key="2">
    <source>
        <dbReference type="ARBA" id="ARBA00022676"/>
    </source>
</evidence>
<keyword evidence="2" id="KW-0328">Glycosyltransferase</keyword>
<evidence type="ECO:0000313" key="3">
    <source>
        <dbReference type="EMBL" id="PNT02659.1"/>
    </source>
</evidence>
<accession>A0A2K1XPF1</accession>
<dbReference type="PANTHER" id="PTHR48047">
    <property type="entry name" value="GLYCOSYLTRANSFERASE"/>
    <property type="match status" value="1"/>
</dbReference>
<name>A0A2K1XPF1_POPTR</name>
<dbReference type="AlphaFoldDB" id="A0A2K1XPF1"/>
<gene>
    <name evidence="3" type="ORF">POPTR_014G024900</name>
</gene>
<dbReference type="EMBL" id="CM009303">
    <property type="protein sequence ID" value="PNT02659.1"/>
    <property type="molecule type" value="Genomic_DNA"/>
</dbReference>
<evidence type="ECO:0000313" key="4">
    <source>
        <dbReference type="Proteomes" id="UP000006729"/>
    </source>
</evidence>
<evidence type="ECO:0000256" key="1">
    <source>
        <dbReference type="ARBA" id="ARBA00009995"/>
    </source>
</evidence>
<protein>
    <recommendedName>
        <fullName evidence="5">Anthocyanidin 3-O-glucosyltransferase</fullName>
    </recommendedName>
</protein>
<dbReference type="PANTHER" id="PTHR48047:SF45">
    <property type="entry name" value="SCOPOLETIN GLUCOSYLTRANSFERASE-LIKE"/>
    <property type="match status" value="1"/>
</dbReference>
<comment type="similarity">
    <text evidence="1">Belongs to the UDP-glycosyltransferase family.</text>
</comment>
<dbReference type="STRING" id="3694.A0A2K1XPF1"/>
<dbReference type="SUPFAM" id="SSF53756">
    <property type="entry name" value="UDP-Glycosyltransferase/glycogen phosphorylase"/>
    <property type="match status" value="1"/>
</dbReference>
<evidence type="ECO:0008006" key="5">
    <source>
        <dbReference type="Google" id="ProtNLM"/>
    </source>
</evidence>
<keyword evidence="2" id="KW-0808">Transferase</keyword>
<dbReference type="InParanoid" id="A0A2K1XPF1"/>
<dbReference type="Gene3D" id="3.40.50.2000">
    <property type="entry name" value="Glycogen Phosphorylase B"/>
    <property type="match status" value="3"/>
</dbReference>
<reference evidence="3 4" key="1">
    <citation type="journal article" date="2006" name="Science">
        <title>The genome of black cottonwood, Populus trichocarpa (Torr. &amp; Gray).</title>
        <authorList>
            <person name="Tuskan G.A."/>
            <person name="Difazio S."/>
            <person name="Jansson S."/>
            <person name="Bohlmann J."/>
            <person name="Grigoriev I."/>
            <person name="Hellsten U."/>
            <person name="Putnam N."/>
            <person name="Ralph S."/>
            <person name="Rombauts S."/>
            <person name="Salamov A."/>
            <person name="Schein J."/>
            <person name="Sterck L."/>
            <person name="Aerts A."/>
            <person name="Bhalerao R.R."/>
            <person name="Bhalerao R.P."/>
            <person name="Blaudez D."/>
            <person name="Boerjan W."/>
            <person name="Brun A."/>
            <person name="Brunner A."/>
            <person name="Busov V."/>
            <person name="Campbell M."/>
            <person name="Carlson J."/>
            <person name="Chalot M."/>
            <person name="Chapman J."/>
            <person name="Chen G.L."/>
            <person name="Cooper D."/>
            <person name="Coutinho P.M."/>
            <person name="Couturier J."/>
            <person name="Covert S."/>
            <person name="Cronk Q."/>
            <person name="Cunningham R."/>
            <person name="Davis J."/>
            <person name="Degroeve S."/>
            <person name="Dejardin A."/>
            <person name="Depamphilis C."/>
            <person name="Detter J."/>
            <person name="Dirks B."/>
            <person name="Dubchak I."/>
            <person name="Duplessis S."/>
            <person name="Ehlting J."/>
            <person name="Ellis B."/>
            <person name="Gendler K."/>
            <person name="Goodstein D."/>
            <person name="Gribskov M."/>
            <person name="Grimwood J."/>
            <person name="Groover A."/>
            <person name="Gunter L."/>
            <person name="Hamberger B."/>
            <person name="Heinze B."/>
            <person name="Helariutta Y."/>
            <person name="Henrissat B."/>
            <person name="Holligan D."/>
            <person name="Holt R."/>
            <person name="Huang W."/>
            <person name="Islam-Faridi N."/>
            <person name="Jones S."/>
            <person name="Jones-Rhoades M."/>
            <person name="Jorgensen R."/>
            <person name="Joshi C."/>
            <person name="Kangasjarvi J."/>
            <person name="Karlsson J."/>
            <person name="Kelleher C."/>
            <person name="Kirkpatrick R."/>
            <person name="Kirst M."/>
            <person name="Kohler A."/>
            <person name="Kalluri U."/>
            <person name="Larimer F."/>
            <person name="Leebens-Mack J."/>
            <person name="Leple J.C."/>
            <person name="Locascio P."/>
            <person name="Lou Y."/>
            <person name="Lucas S."/>
            <person name="Martin F."/>
            <person name="Montanini B."/>
            <person name="Napoli C."/>
            <person name="Nelson D.R."/>
            <person name="Nelson C."/>
            <person name="Nieminen K."/>
            <person name="Nilsson O."/>
            <person name="Pereda V."/>
            <person name="Peter G."/>
            <person name="Philippe R."/>
            <person name="Pilate G."/>
            <person name="Poliakov A."/>
            <person name="Razumovskaya J."/>
            <person name="Richardson P."/>
            <person name="Rinaldi C."/>
            <person name="Ritland K."/>
            <person name="Rouze P."/>
            <person name="Ryaboy D."/>
            <person name="Schmutz J."/>
            <person name="Schrader J."/>
            <person name="Segerman B."/>
            <person name="Shin H."/>
            <person name="Siddiqui A."/>
            <person name="Sterky F."/>
            <person name="Terry A."/>
            <person name="Tsai C.J."/>
            <person name="Uberbacher E."/>
            <person name="Unneberg P."/>
            <person name="Vahala J."/>
            <person name="Wall K."/>
            <person name="Wessler S."/>
            <person name="Yang G."/>
            <person name="Yin T."/>
            <person name="Douglas C."/>
            <person name="Marra M."/>
            <person name="Sandberg G."/>
            <person name="Van de Peer Y."/>
            <person name="Rokhsar D."/>
        </authorList>
    </citation>
    <scope>NUCLEOTIDE SEQUENCE [LARGE SCALE GENOMIC DNA]</scope>
    <source>
        <strain evidence="4">cv. Nisqually</strain>
    </source>
</reference>
<dbReference type="GO" id="GO:0035251">
    <property type="term" value="F:UDP-glucosyltransferase activity"/>
    <property type="evidence" value="ECO:0000318"/>
    <property type="project" value="GO_Central"/>
</dbReference>